<evidence type="ECO:0000256" key="14">
    <source>
        <dbReference type="ARBA" id="ARBA00049255"/>
    </source>
</evidence>
<sequence length="810" mass="88595">MLVSVKWLREMVPFEVGVQELADRLTMLGLEMEEFIRPFEEIEDVVVGHVLTCEKHPEADKLSVCTVDVGEGDPLNIVCGAPNVAAGQKVPVAKVGTTLPGGLKLKKAKIRGVASQGMICAEDELGLGDDHEGIMVLSEDAAIGDRLVDALNMDDLVMDIGITPNRADCLSILGVAREVAMAYGLPITLPPLDIAAVEDASLEPASKVMDIEIADPDLCPAYRGRVIQGVSVAKSPAWMRYRLIAHGMRPISNMVDITNYILMETGQPLHAFDLSLLKGGKIRVAPAEEGMKFTTLDDQERTLTADDLLIWDGERPVALAGVMGGQNTEVNDATNSVFLESAVFKPINVRRTAHRLIIPSEASYRFERGVDQPGSRIAMDRAATLMAQLGGGRVAPGSTEAEPAPWTNRVINFRAQRARKLLGIDELGDDFCHTTLVNMGCETTELSPGVWQVTAPSHRLDLEREVDLVEEVGRVFGMDRIPTVSPHLAKSLESPAMADTEFGFISKLKGWGRGVGLNEAINYSFVGQRDLDRLGMPEEDRVPVANPLTEEQDVLRTVLAPGLLYSMKVNLAQGQERLRLFELARIFHSDASSETGAREAGRLGILLHGPREREGWPHSREAADYLDIKGLVEHLLESLGLPEASFAMAPAEHEAQSYLSPCVLVTLDGEELGTIGRVQPEVADDYHARTAVWLAELDADMLRARYTAAIPVWEELPKFPSVKRDITLTVPAGIAAGRVLDAFRGQSSKIMTGVILQDLFEPTSEEGHGARNLTFRLTFRHADKTLKDKDVDKEMERMAQAVMKELPVSR</sequence>
<evidence type="ECO:0000256" key="10">
    <source>
        <dbReference type="ARBA" id="ARBA00022842"/>
    </source>
</evidence>
<dbReference type="Gene3D" id="3.30.56.10">
    <property type="match status" value="2"/>
</dbReference>
<evidence type="ECO:0000256" key="6">
    <source>
        <dbReference type="ARBA" id="ARBA00022598"/>
    </source>
</evidence>
<dbReference type="SUPFAM" id="SSF56037">
    <property type="entry name" value="PheT/TilS domain"/>
    <property type="match status" value="1"/>
</dbReference>
<feature type="binding site" evidence="15">
    <location>
        <position position="470"/>
    </location>
    <ligand>
        <name>Mg(2+)</name>
        <dbReference type="ChEBI" id="CHEBI:18420"/>
        <note>shared with alpha subunit</note>
    </ligand>
</feature>
<dbReference type="InterPro" id="IPR033714">
    <property type="entry name" value="tRNA_bind_bactPheRS"/>
</dbReference>
<evidence type="ECO:0000256" key="16">
    <source>
        <dbReference type="PROSITE-ProRule" id="PRU00209"/>
    </source>
</evidence>
<dbReference type="InterPro" id="IPR009061">
    <property type="entry name" value="DNA-bd_dom_put_sf"/>
</dbReference>
<evidence type="ECO:0000256" key="9">
    <source>
        <dbReference type="ARBA" id="ARBA00022840"/>
    </source>
</evidence>
<comment type="subcellular location">
    <subcellularLocation>
        <location evidence="1 15">Cytoplasm</location>
    </subcellularLocation>
</comment>
<dbReference type="PANTHER" id="PTHR10947:SF0">
    <property type="entry name" value="PHENYLALANINE--TRNA LIGASE BETA SUBUNIT"/>
    <property type="match status" value="1"/>
</dbReference>
<dbReference type="InterPro" id="IPR045864">
    <property type="entry name" value="aa-tRNA-synth_II/BPL/LPL"/>
</dbReference>
<dbReference type="InterPro" id="IPR005146">
    <property type="entry name" value="B3/B4_tRNA-bd"/>
</dbReference>
<keyword evidence="5 16" id="KW-0820">tRNA-binding</keyword>
<dbReference type="SUPFAM" id="SSF54991">
    <property type="entry name" value="Anticodon-binding domain of PheRS"/>
    <property type="match status" value="1"/>
</dbReference>
<dbReference type="RefSeq" id="WP_144234461.1">
    <property type="nucleotide sequence ID" value="NZ_QMIF01000002.1"/>
</dbReference>
<keyword evidence="9 15" id="KW-0067">ATP-binding</keyword>
<evidence type="ECO:0000256" key="2">
    <source>
        <dbReference type="ARBA" id="ARBA00008653"/>
    </source>
</evidence>
<evidence type="ECO:0000256" key="7">
    <source>
        <dbReference type="ARBA" id="ARBA00022723"/>
    </source>
</evidence>
<dbReference type="EC" id="6.1.1.20" evidence="15"/>
<organism evidence="20 21">
    <name type="scientific">Oceanidesulfovibrio marinus</name>
    <dbReference type="NCBI Taxonomy" id="370038"/>
    <lineage>
        <taxon>Bacteria</taxon>
        <taxon>Pseudomonadati</taxon>
        <taxon>Thermodesulfobacteriota</taxon>
        <taxon>Desulfovibrionia</taxon>
        <taxon>Desulfovibrionales</taxon>
        <taxon>Desulfovibrionaceae</taxon>
        <taxon>Oceanidesulfovibrio</taxon>
    </lineage>
</organism>
<evidence type="ECO:0000256" key="13">
    <source>
        <dbReference type="ARBA" id="ARBA00023146"/>
    </source>
</evidence>
<keyword evidence="13 15" id="KW-0030">Aminoacyl-tRNA synthetase</keyword>
<dbReference type="SUPFAM" id="SSF46955">
    <property type="entry name" value="Putative DNA-binding domain"/>
    <property type="match status" value="1"/>
</dbReference>
<dbReference type="Pfam" id="PF03147">
    <property type="entry name" value="FDX-ACB"/>
    <property type="match status" value="1"/>
</dbReference>
<feature type="binding site" evidence="15">
    <location>
        <position position="467"/>
    </location>
    <ligand>
        <name>Mg(2+)</name>
        <dbReference type="ChEBI" id="CHEBI:18420"/>
        <note>shared with alpha subunit</note>
    </ligand>
</feature>
<dbReference type="HAMAP" id="MF_00283">
    <property type="entry name" value="Phe_tRNA_synth_beta1"/>
    <property type="match status" value="1"/>
</dbReference>
<dbReference type="InterPro" id="IPR020825">
    <property type="entry name" value="Phe-tRNA_synthase-like_B3/B4"/>
</dbReference>
<dbReference type="Pfam" id="PF17759">
    <property type="entry name" value="tRNA_synthFbeta"/>
    <property type="match status" value="1"/>
</dbReference>
<dbReference type="PANTHER" id="PTHR10947">
    <property type="entry name" value="PHENYLALANYL-TRNA SYNTHETASE BETA CHAIN AND LEUCINE-RICH REPEAT-CONTAINING PROTEIN 47"/>
    <property type="match status" value="1"/>
</dbReference>
<dbReference type="GO" id="GO:0005524">
    <property type="term" value="F:ATP binding"/>
    <property type="evidence" value="ECO:0007669"/>
    <property type="project" value="UniProtKB-UniRule"/>
</dbReference>
<proteinExistence type="inferred from homology"/>
<feature type="domain" description="TRNA-binding" evidence="17">
    <location>
        <begin position="39"/>
        <end position="148"/>
    </location>
</feature>
<dbReference type="Gene3D" id="3.30.930.10">
    <property type="entry name" value="Bira Bifunctional Protein, Domain 2"/>
    <property type="match status" value="1"/>
</dbReference>
<dbReference type="FunFam" id="2.40.50.140:FF:000045">
    <property type="entry name" value="Phenylalanine--tRNA ligase beta subunit"/>
    <property type="match status" value="1"/>
</dbReference>
<dbReference type="GO" id="GO:0004826">
    <property type="term" value="F:phenylalanine-tRNA ligase activity"/>
    <property type="evidence" value="ECO:0007669"/>
    <property type="project" value="UniProtKB-UniRule"/>
</dbReference>
<keyword evidence="4 15" id="KW-0963">Cytoplasm</keyword>
<accession>A0A6P1ZKX4</accession>
<gene>
    <name evidence="15" type="primary">pheT</name>
    <name evidence="20" type="ORF">DQK91_04745</name>
</gene>
<dbReference type="Gene3D" id="3.50.40.10">
    <property type="entry name" value="Phenylalanyl-trna Synthetase, Chain B, domain 3"/>
    <property type="match status" value="1"/>
</dbReference>
<dbReference type="InterPro" id="IPR004532">
    <property type="entry name" value="Phe-tRNA-ligase_IIc_bsu_bact"/>
</dbReference>
<protein>
    <recommendedName>
        <fullName evidence="15">Phenylalanine--tRNA ligase beta subunit</fullName>
        <ecNumber evidence="15">6.1.1.20</ecNumber>
    </recommendedName>
    <alternativeName>
        <fullName evidence="15">Phenylalanyl-tRNA synthetase beta subunit</fullName>
        <shortName evidence="15">PheRS</shortName>
    </alternativeName>
</protein>
<evidence type="ECO:0000256" key="4">
    <source>
        <dbReference type="ARBA" id="ARBA00022490"/>
    </source>
</evidence>
<keyword evidence="8 15" id="KW-0547">Nucleotide-binding</keyword>
<dbReference type="NCBIfam" id="NF045760">
    <property type="entry name" value="YtpR"/>
    <property type="match status" value="1"/>
</dbReference>
<evidence type="ECO:0000259" key="17">
    <source>
        <dbReference type="PROSITE" id="PS50886"/>
    </source>
</evidence>
<dbReference type="PROSITE" id="PS51447">
    <property type="entry name" value="FDX_ACB"/>
    <property type="match status" value="1"/>
</dbReference>
<evidence type="ECO:0000256" key="5">
    <source>
        <dbReference type="ARBA" id="ARBA00022555"/>
    </source>
</evidence>
<feature type="domain" description="FDX-ACB" evidence="18">
    <location>
        <begin position="717"/>
        <end position="810"/>
    </location>
</feature>
<dbReference type="AlphaFoldDB" id="A0A6P1ZKX4"/>
<dbReference type="PROSITE" id="PS50886">
    <property type="entry name" value="TRBD"/>
    <property type="match status" value="1"/>
</dbReference>
<evidence type="ECO:0000259" key="19">
    <source>
        <dbReference type="PROSITE" id="PS51483"/>
    </source>
</evidence>
<evidence type="ECO:0000256" key="3">
    <source>
        <dbReference type="ARBA" id="ARBA00011209"/>
    </source>
</evidence>
<keyword evidence="11 16" id="KW-0694">RNA-binding</keyword>
<evidence type="ECO:0000256" key="8">
    <source>
        <dbReference type="ARBA" id="ARBA00022741"/>
    </source>
</evidence>
<dbReference type="Proteomes" id="UP000434052">
    <property type="component" value="Unassembled WGS sequence"/>
</dbReference>
<dbReference type="NCBIfam" id="TIGR00472">
    <property type="entry name" value="pheT_bact"/>
    <property type="match status" value="1"/>
</dbReference>
<dbReference type="InterPro" id="IPR045060">
    <property type="entry name" value="Phe-tRNA-ligase_IIc_bsu"/>
</dbReference>
<comment type="catalytic activity">
    <reaction evidence="14 15">
        <text>tRNA(Phe) + L-phenylalanine + ATP = L-phenylalanyl-tRNA(Phe) + AMP + diphosphate + H(+)</text>
        <dbReference type="Rhea" id="RHEA:19413"/>
        <dbReference type="Rhea" id="RHEA-COMP:9668"/>
        <dbReference type="Rhea" id="RHEA-COMP:9699"/>
        <dbReference type="ChEBI" id="CHEBI:15378"/>
        <dbReference type="ChEBI" id="CHEBI:30616"/>
        <dbReference type="ChEBI" id="CHEBI:33019"/>
        <dbReference type="ChEBI" id="CHEBI:58095"/>
        <dbReference type="ChEBI" id="CHEBI:78442"/>
        <dbReference type="ChEBI" id="CHEBI:78531"/>
        <dbReference type="ChEBI" id="CHEBI:456215"/>
        <dbReference type="EC" id="6.1.1.20"/>
    </reaction>
</comment>
<evidence type="ECO:0000313" key="20">
    <source>
        <dbReference type="EMBL" id="TVM35960.1"/>
    </source>
</evidence>
<feature type="binding site" evidence="15">
    <location>
        <position position="471"/>
    </location>
    <ligand>
        <name>Mg(2+)</name>
        <dbReference type="ChEBI" id="CHEBI:18420"/>
        <note>shared with alpha subunit</note>
    </ligand>
</feature>
<comment type="caution">
    <text evidence="20">The sequence shown here is derived from an EMBL/GenBank/DDBJ whole genome shotgun (WGS) entry which is preliminary data.</text>
</comment>
<evidence type="ECO:0000256" key="1">
    <source>
        <dbReference type="ARBA" id="ARBA00004496"/>
    </source>
</evidence>
<keyword evidence="12 15" id="KW-0648">Protein biosynthesis</keyword>
<evidence type="ECO:0000259" key="18">
    <source>
        <dbReference type="PROSITE" id="PS51447"/>
    </source>
</evidence>
<reference evidence="20 21" key="1">
    <citation type="submission" date="2018-06" db="EMBL/GenBank/DDBJ databases">
        <title>Complete genome of Desulfovibrio marinus P48SEP.</title>
        <authorList>
            <person name="Crispim J.S."/>
            <person name="Vidigal P.M.P."/>
            <person name="Silva L.C.F."/>
            <person name="Araujo L.C."/>
            <person name="Laguardia C.N."/>
            <person name="Dias R.S."/>
            <person name="Sousa M.P."/>
            <person name="Paula S.O."/>
            <person name="Silva C."/>
        </authorList>
    </citation>
    <scope>NUCLEOTIDE SEQUENCE [LARGE SCALE GENOMIC DNA]</scope>
    <source>
        <strain evidence="20 21">P48SEP</strain>
    </source>
</reference>
<dbReference type="FunFam" id="3.50.40.10:FF:000001">
    <property type="entry name" value="Phenylalanine--tRNA ligase beta subunit"/>
    <property type="match status" value="1"/>
</dbReference>
<dbReference type="GO" id="GO:0000049">
    <property type="term" value="F:tRNA binding"/>
    <property type="evidence" value="ECO:0007669"/>
    <property type="project" value="UniProtKB-UniRule"/>
</dbReference>
<feature type="binding site" evidence="15">
    <location>
        <position position="461"/>
    </location>
    <ligand>
        <name>Mg(2+)</name>
        <dbReference type="ChEBI" id="CHEBI:18420"/>
        <note>shared with alpha subunit</note>
    </ligand>
</feature>
<dbReference type="GO" id="GO:0000287">
    <property type="term" value="F:magnesium ion binding"/>
    <property type="evidence" value="ECO:0007669"/>
    <property type="project" value="UniProtKB-UniRule"/>
</dbReference>
<evidence type="ECO:0000256" key="11">
    <source>
        <dbReference type="ARBA" id="ARBA00022884"/>
    </source>
</evidence>
<dbReference type="SUPFAM" id="SSF55681">
    <property type="entry name" value="Class II aaRS and biotin synthetases"/>
    <property type="match status" value="1"/>
</dbReference>
<dbReference type="Pfam" id="PF01588">
    <property type="entry name" value="tRNA_bind"/>
    <property type="match status" value="1"/>
</dbReference>
<dbReference type="OrthoDB" id="9805455at2"/>
<dbReference type="PROSITE" id="PS51483">
    <property type="entry name" value="B5"/>
    <property type="match status" value="1"/>
</dbReference>
<feature type="domain" description="B5" evidence="19">
    <location>
        <begin position="406"/>
        <end position="483"/>
    </location>
</feature>
<evidence type="ECO:0000256" key="15">
    <source>
        <dbReference type="HAMAP-Rule" id="MF_00283"/>
    </source>
</evidence>
<dbReference type="SMART" id="SM00874">
    <property type="entry name" value="B5"/>
    <property type="match status" value="1"/>
</dbReference>
<keyword evidence="6 15" id="KW-0436">Ligase</keyword>
<comment type="cofactor">
    <cofactor evidence="15">
        <name>Mg(2+)</name>
        <dbReference type="ChEBI" id="CHEBI:18420"/>
    </cofactor>
    <text evidence="15">Binds 2 magnesium ions per tetramer.</text>
</comment>
<dbReference type="CDD" id="cd00769">
    <property type="entry name" value="PheRS_beta_core"/>
    <property type="match status" value="1"/>
</dbReference>
<keyword evidence="10 15" id="KW-0460">Magnesium</keyword>
<dbReference type="InterPro" id="IPR041616">
    <property type="entry name" value="PheRS_beta_core"/>
</dbReference>
<dbReference type="InterPro" id="IPR005147">
    <property type="entry name" value="tRNA_synthase_B5-dom"/>
</dbReference>
<keyword evidence="7 15" id="KW-0479">Metal-binding</keyword>
<evidence type="ECO:0000256" key="12">
    <source>
        <dbReference type="ARBA" id="ARBA00022917"/>
    </source>
</evidence>
<name>A0A6P1ZKX4_9BACT</name>
<comment type="similarity">
    <text evidence="2 15">Belongs to the phenylalanyl-tRNA synthetase beta subunit family. Type 1 subfamily.</text>
</comment>
<dbReference type="InterPro" id="IPR005121">
    <property type="entry name" value="Fdx_antiC-bd"/>
</dbReference>
<dbReference type="SUPFAM" id="SSF50249">
    <property type="entry name" value="Nucleic acid-binding proteins"/>
    <property type="match status" value="1"/>
</dbReference>
<dbReference type="GO" id="GO:0009328">
    <property type="term" value="C:phenylalanine-tRNA ligase complex"/>
    <property type="evidence" value="ECO:0007669"/>
    <property type="project" value="TreeGrafter"/>
</dbReference>
<dbReference type="Pfam" id="PF03483">
    <property type="entry name" value="B3_4"/>
    <property type="match status" value="1"/>
</dbReference>
<evidence type="ECO:0000313" key="21">
    <source>
        <dbReference type="Proteomes" id="UP000434052"/>
    </source>
</evidence>
<dbReference type="SMART" id="SM00896">
    <property type="entry name" value="FDX-ACB"/>
    <property type="match status" value="1"/>
</dbReference>
<dbReference type="CDD" id="cd02796">
    <property type="entry name" value="tRNA_bind_bactPheRS"/>
    <property type="match status" value="1"/>
</dbReference>
<dbReference type="Gene3D" id="3.30.70.380">
    <property type="entry name" value="Ferrodoxin-fold anticodon-binding domain"/>
    <property type="match status" value="1"/>
</dbReference>
<dbReference type="InterPro" id="IPR036690">
    <property type="entry name" value="Fdx_antiC-bd_sf"/>
</dbReference>
<dbReference type="EMBL" id="QMIF01000002">
    <property type="protein sequence ID" value="TVM35960.1"/>
    <property type="molecule type" value="Genomic_DNA"/>
</dbReference>
<dbReference type="InterPro" id="IPR002547">
    <property type="entry name" value="tRNA-bd_dom"/>
</dbReference>
<dbReference type="Gene3D" id="2.40.50.140">
    <property type="entry name" value="Nucleic acid-binding proteins"/>
    <property type="match status" value="1"/>
</dbReference>
<comment type="subunit">
    <text evidence="3 15">Tetramer of two alpha and two beta subunits.</text>
</comment>
<dbReference type="Pfam" id="PF03484">
    <property type="entry name" value="B5"/>
    <property type="match status" value="1"/>
</dbReference>
<dbReference type="GO" id="GO:0006432">
    <property type="term" value="P:phenylalanyl-tRNA aminoacylation"/>
    <property type="evidence" value="ECO:0007669"/>
    <property type="project" value="UniProtKB-UniRule"/>
</dbReference>
<dbReference type="SMART" id="SM00873">
    <property type="entry name" value="B3_4"/>
    <property type="match status" value="1"/>
</dbReference>
<dbReference type="InterPro" id="IPR012340">
    <property type="entry name" value="NA-bd_OB-fold"/>
</dbReference>